<dbReference type="InterPro" id="IPR000058">
    <property type="entry name" value="Znf_AN1"/>
</dbReference>
<evidence type="ECO:0000313" key="6">
    <source>
        <dbReference type="Proteomes" id="UP000410492"/>
    </source>
</evidence>
<evidence type="ECO:0000256" key="3">
    <source>
        <dbReference type="ARBA" id="ARBA00022833"/>
    </source>
</evidence>
<dbReference type="Proteomes" id="UP000410492">
    <property type="component" value="Unassembled WGS sequence"/>
</dbReference>
<proteinExistence type="predicted"/>
<dbReference type="InterPro" id="IPR057358">
    <property type="entry name" value="UBL_ZFAND1-like"/>
</dbReference>
<dbReference type="GO" id="GO:0045047">
    <property type="term" value="P:protein targeting to ER"/>
    <property type="evidence" value="ECO:0007669"/>
    <property type="project" value="TreeGrafter"/>
</dbReference>
<feature type="domain" description="AN1-type" evidence="4">
    <location>
        <begin position="10"/>
        <end position="48"/>
    </location>
</feature>
<evidence type="ECO:0000256" key="2">
    <source>
        <dbReference type="ARBA" id="ARBA00022771"/>
    </source>
</evidence>
<keyword evidence="6" id="KW-1185">Reference proteome</keyword>
<keyword evidence="2" id="KW-0863">Zinc-finger</keyword>
<dbReference type="SMART" id="SM00154">
    <property type="entry name" value="ZnF_AN1"/>
    <property type="match status" value="2"/>
</dbReference>
<protein>
    <recommendedName>
        <fullName evidence="4">AN1-type domain-containing protein</fullName>
    </recommendedName>
</protein>
<dbReference type="GO" id="GO:0005783">
    <property type="term" value="C:endoplasmic reticulum"/>
    <property type="evidence" value="ECO:0007669"/>
    <property type="project" value="TreeGrafter"/>
</dbReference>
<dbReference type="GO" id="GO:0043161">
    <property type="term" value="P:proteasome-mediated ubiquitin-dependent protein catabolic process"/>
    <property type="evidence" value="ECO:0007669"/>
    <property type="project" value="TreeGrafter"/>
</dbReference>
<feature type="domain" description="AN1-type" evidence="4">
    <location>
        <begin position="63"/>
        <end position="100"/>
    </location>
</feature>
<dbReference type="Gene3D" id="4.10.1110.10">
    <property type="entry name" value="AN1-like Zinc finger"/>
    <property type="match status" value="2"/>
</dbReference>
<name>A0A653BFC3_CALMS</name>
<dbReference type="EMBL" id="CAACVG010000442">
    <property type="protein sequence ID" value="VEN34119.1"/>
    <property type="molecule type" value="Genomic_DNA"/>
</dbReference>
<sequence length="265" mass="30100">MELPSLGKQCAEPTCNQLDFLPINCKCGKIFCSNHFKVHTQICQVSKHLTEEELKQIENVFVCSHPNCTARSVVPLVCERCHKHFCIKHRHLTECEEKSAEKIAAEKEKYHAPVRQFNEAKDIVDKQLETKLEAAKRKVKNRATANKVQLMKLKGKAVGLKSIPQINRLYFNVTKVDASTEKSVAVFVSNQWSLGRAIDGIADEMKLQNNNNKSGEKKLRLFKKEDKEILSQNMSVTMSALLEHNIIIDGDNLIIEYVADDCVHL</sequence>
<dbReference type="Pfam" id="PF01428">
    <property type="entry name" value="zf-AN1"/>
    <property type="match status" value="1"/>
</dbReference>
<organism evidence="5 6">
    <name type="scientific">Callosobruchus maculatus</name>
    <name type="common">Southern cowpea weevil</name>
    <name type="synonym">Pulse bruchid</name>
    <dbReference type="NCBI Taxonomy" id="64391"/>
    <lineage>
        <taxon>Eukaryota</taxon>
        <taxon>Metazoa</taxon>
        <taxon>Ecdysozoa</taxon>
        <taxon>Arthropoda</taxon>
        <taxon>Hexapoda</taxon>
        <taxon>Insecta</taxon>
        <taxon>Pterygota</taxon>
        <taxon>Neoptera</taxon>
        <taxon>Endopterygota</taxon>
        <taxon>Coleoptera</taxon>
        <taxon>Polyphaga</taxon>
        <taxon>Cucujiformia</taxon>
        <taxon>Chrysomeloidea</taxon>
        <taxon>Chrysomelidae</taxon>
        <taxon>Bruchinae</taxon>
        <taxon>Bruchini</taxon>
        <taxon>Callosobruchus</taxon>
    </lineage>
</organism>
<reference evidence="5 6" key="1">
    <citation type="submission" date="2019-01" db="EMBL/GenBank/DDBJ databases">
        <authorList>
            <person name="Sayadi A."/>
        </authorList>
    </citation>
    <scope>NUCLEOTIDE SEQUENCE [LARGE SCALE GENOMIC DNA]</scope>
</reference>
<evidence type="ECO:0000259" key="4">
    <source>
        <dbReference type="SMART" id="SM00154"/>
    </source>
</evidence>
<evidence type="ECO:0000256" key="1">
    <source>
        <dbReference type="ARBA" id="ARBA00022723"/>
    </source>
</evidence>
<accession>A0A653BFC3</accession>
<dbReference type="SUPFAM" id="SSF118310">
    <property type="entry name" value="AN1-like Zinc finger"/>
    <property type="match status" value="2"/>
</dbReference>
<dbReference type="GO" id="GO:0008270">
    <property type="term" value="F:zinc ion binding"/>
    <property type="evidence" value="ECO:0007669"/>
    <property type="project" value="UniProtKB-KW"/>
</dbReference>
<dbReference type="OrthoDB" id="9942326at2759"/>
<keyword evidence="1" id="KW-0479">Metal-binding</keyword>
<dbReference type="AlphaFoldDB" id="A0A653BFC3"/>
<dbReference type="PANTHER" id="PTHR14677">
    <property type="entry name" value="ARSENITE INDUCUBLE RNA ASSOCIATED PROTEIN AIP-1-RELATED"/>
    <property type="match status" value="1"/>
</dbReference>
<evidence type="ECO:0000313" key="5">
    <source>
        <dbReference type="EMBL" id="VEN34119.1"/>
    </source>
</evidence>
<keyword evidence="3" id="KW-0862">Zinc</keyword>
<dbReference type="InterPro" id="IPR035896">
    <property type="entry name" value="AN1-like_Znf"/>
</dbReference>
<gene>
    <name evidence="5" type="ORF">CALMAC_LOCUS419</name>
</gene>
<dbReference type="Pfam" id="PF25327">
    <property type="entry name" value="UBL_ZFAND1"/>
    <property type="match status" value="1"/>
</dbReference>
<dbReference type="PANTHER" id="PTHR14677:SF20">
    <property type="entry name" value="ZINC FINGER AN1-TYPE CONTAINING 2A-RELATED"/>
    <property type="match status" value="1"/>
</dbReference>